<dbReference type="AlphaFoldDB" id="A0A2T0VMH3"/>
<dbReference type="SUPFAM" id="SSF47413">
    <property type="entry name" value="lambda repressor-like DNA-binding domains"/>
    <property type="match status" value="1"/>
</dbReference>
<dbReference type="PROSITE" id="PS50943">
    <property type="entry name" value="HTH_CROC1"/>
    <property type="match status" value="1"/>
</dbReference>
<name>A0A2T0VMH3_9GAMM</name>
<dbReference type="GO" id="GO:0006355">
    <property type="term" value="P:regulation of DNA-templated transcription"/>
    <property type="evidence" value="ECO:0007669"/>
    <property type="project" value="InterPro"/>
</dbReference>
<dbReference type="InterPro" id="IPR010982">
    <property type="entry name" value="Lambda_DNA-bd_dom_sf"/>
</dbReference>
<feature type="domain" description="HTH cro/C1-type" evidence="1">
    <location>
        <begin position="99"/>
        <end position="132"/>
    </location>
</feature>
<sequence length="134" mass="14995">MTSIVQQAAAHWRFVAPLLNAPESEDDYDALVAALDELLELVGDDEEHPLASLASHMGDLIEEYDDAHRPMPEVRGADMLRHLMQWHGLDQSSLPEVGTQSVISEILNGKRRLNVRQIKALTQRFGLPADLFLD</sequence>
<dbReference type="EMBL" id="PVTM01000007">
    <property type="protein sequence ID" value="PRY71484.1"/>
    <property type="molecule type" value="Genomic_DNA"/>
</dbReference>
<protein>
    <submittedName>
        <fullName evidence="2">HTH-type transcriptional regulator/antitoxin HigA</fullName>
    </submittedName>
</protein>
<dbReference type="InterPro" id="IPR039060">
    <property type="entry name" value="Antitox_HigA"/>
</dbReference>
<evidence type="ECO:0000313" key="3">
    <source>
        <dbReference type="Proteomes" id="UP000239896"/>
    </source>
</evidence>
<dbReference type="Proteomes" id="UP000239896">
    <property type="component" value="Unassembled WGS sequence"/>
</dbReference>
<dbReference type="PANTHER" id="PTHR40455:SF1">
    <property type="entry name" value="ANTITOXIN HIGA"/>
    <property type="match status" value="1"/>
</dbReference>
<comment type="caution">
    <text evidence="2">The sequence shown here is derived from an EMBL/GenBank/DDBJ whole genome shotgun (WGS) entry which is preliminary data.</text>
</comment>
<dbReference type="PANTHER" id="PTHR40455">
    <property type="entry name" value="ANTITOXIN HIGA"/>
    <property type="match status" value="1"/>
</dbReference>
<dbReference type="GO" id="GO:0001046">
    <property type="term" value="F:core promoter sequence-specific DNA binding"/>
    <property type="evidence" value="ECO:0007669"/>
    <property type="project" value="TreeGrafter"/>
</dbReference>
<dbReference type="InterPro" id="IPR001387">
    <property type="entry name" value="Cro/C1-type_HTH"/>
</dbReference>
<organism evidence="2 3">
    <name type="scientific">Halomonas ventosae</name>
    <dbReference type="NCBI Taxonomy" id="229007"/>
    <lineage>
        <taxon>Bacteria</taxon>
        <taxon>Pseudomonadati</taxon>
        <taxon>Pseudomonadota</taxon>
        <taxon>Gammaproteobacteria</taxon>
        <taxon>Oceanospirillales</taxon>
        <taxon>Halomonadaceae</taxon>
        <taxon>Halomonas</taxon>
    </lineage>
</organism>
<reference evidence="2 3" key="1">
    <citation type="submission" date="2018-03" db="EMBL/GenBank/DDBJ databases">
        <title>Comparative analysis of microorganisms from saline springs in Andes Mountain Range, Colombia.</title>
        <authorList>
            <person name="Rubin E."/>
        </authorList>
    </citation>
    <scope>NUCLEOTIDE SEQUENCE [LARGE SCALE GENOMIC DNA]</scope>
    <source>
        <strain evidence="2 3">USBA 854</strain>
    </source>
</reference>
<evidence type="ECO:0000313" key="2">
    <source>
        <dbReference type="EMBL" id="PRY71484.1"/>
    </source>
</evidence>
<gene>
    <name evidence="2" type="ORF">BCL64_10759</name>
</gene>
<accession>A0A2T0VMH3</accession>
<keyword evidence="3" id="KW-1185">Reference proteome</keyword>
<dbReference type="RefSeq" id="WP_106230769.1">
    <property type="nucleotide sequence ID" value="NZ_PVTM01000007.1"/>
</dbReference>
<dbReference type="SMART" id="SM00530">
    <property type="entry name" value="HTH_XRE"/>
    <property type="match status" value="1"/>
</dbReference>
<proteinExistence type="predicted"/>
<evidence type="ECO:0000259" key="1">
    <source>
        <dbReference type="PROSITE" id="PS50943"/>
    </source>
</evidence>